<gene>
    <name evidence="3" type="ORF">BWQ96_08139</name>
</gene>
<proteinExistence type="predicted"/>
<protein>
    <submittedName>
        <fullName evidence="3">Uncharacterized protein</fullName>
    </submittedName>
</protein>
<feature type="chain" id="PRO_5015999116" evidence="2">
    <location>
        <begin position="23"/>
        <end position="338"/>
    </location>
</feature>
<name>A0A2V3IJ50_9FLOR</name>
<evidence type="ECO:0000256" key="2">
    <source>
        <dbReference type="SAM" id="SignalP"/>
    </source>
</evidence>
<evidence type="ECO:0000313" key="4">
    <source>
        <dbReference type="Proteomes" id="UP000247409"/>
    </source>
</evidence>
<evidence type="ECO:0000256" key="1">
    <source>
        <dbReference type="SAM" id="MobiDB-lite"/>
    </source>
</evidence>
<accession>A0A2V3IJ50</accession>
<feature type="signal peptide" evidence="2">
    <location>
        <begin position="1"/>
        <end position="22"/>
    </location>
</feature>
<dbReference type="AlphaFoldDB" id="A0A2V3IJ50"/>
<keyword evidence="4" id="KW-1185">Reference proteome</keyword>
<feature type="region of interest" description="Disordered" evidence="1">
    <location>
        <begin position="315"/>
        <end position="338"/>
    </location>
</feature>
<evidence type="ECO:0000313" key="3">
    <source>
        <dbReference type="EMBL" id="PXF42107.1"/>
    </source>
</evidence>
<dbReference type="EMBL" id="NBIV01000176">
    <property type="protein sequence ID" value="PXF42107.1"/>
    <property type="molecule type" value="Genomic_DNA"/>
</dbReference>
<keyword evidence="2" id="KW-0732">Signal</keyword>
<feature type="region of interest" description="Disordered" evidence="1">
    <location>
        <begin position="190"/>
        <end position="212"/>
    </location>
</feature>
<comment type="caution">
    <text evidence="3">The sequence shown here is derived from an EMBL/GenBank/DDBJ whole genome shotgun (WGS) entry which is preliminary data.</text>
</comment>
<organism evidence="3 4">
    <name type="scientific">Gracilariopsis chorda</name>
    <dbReference type="NCBI Taxonomy" id="448386"/>
    <lineage>
        <taxon>Eukaryota</taxon>
        <taxon>Rhodophyta</taxon>
        <taxon>Florideophyceae</taxon>
        <taxon>Rhodymeniophycidae</taxon>
        <taxon>Gracilariales</taxon>
        <taxon>Gracilariaceae</taxon>
        <taxon>Gracilariopsis</taxon>
    </lineage>
</organism>
<dbReference type="Proteomes" id="UP000247409">
    <property type="component" value="Unassembled WGS sequence"/>
</dbReference>
<reference evidence="3 4" key="1">
    <citation type="journal article" date="2018" name="Mol. Biol. Evol.">
        <title>Analysis of the draft genome of the red seaweed Gracilariopsis chorda provides insights into genome size evolution in Rhodophyta.</title>
        <authorList>
            <person name="Lee J."/>
            <person name="Yang E.C."/>
            <person name="Graf L."/>
            <person name="Yang J.H."/>
            <person name="Qiu H."/>
            <person name="Zel Zion U."/>
            <person name="Chan C.X."/>
            <person name="Stephens T.G."/>
            <person name="Weber A.P.M."/>
            <person name="Boo G.H."/>
            <person name="Boo S.M."/>
            <person name="Kim K.M."/>
            <person name="Shin Y."/>
            <person name="Jung M."/>
            <person name="Lee S.J."/>
            <person name="Yim H.S."/>
            <person name="Lee J.H."/>
            <person name="Bhattacharya D."/>
            <person name="Yoon H.S."/>
        </authorList>
    </citation>
    <scope>NUCLEOTIDE SEQUENCE [LARGE SCALE GENOMIC DNA]</scope>
    <source>
        <strain evidence="3 4">SKKU-2015</strain>
        <tissue evidence="3">Whole body</tissue>
    </source>
</reference>
<sequence>MKSFSPPLIAAIALVAVHLIHAAPLPLTTSIHTLQSSNKSTLSITATVNVTATMELPAHVIRTLRNHSRHNGPWSLSTSVDITASNGPLQLSLSGATASAAHNRTAIARSSRALAFVDAASTAANGSAHALQASVHMNSKPITHVTDMRSRTHHIAAAAATAASNGCITTGTTVSSNSSRLSIACSHPTGYNQTQRIQPATQHSGAFSTASSNDPFSNAASVVSASAAGSVANAFGNGTSTSRRGKRGATVARAAAVQNGAASGIGISADRVETESKAKGEPLGDAKGLALGFGRARYGSGSGAAASGRSIARGRGAQMARWQPAHRRGAVAVVPRSR</sequence>